<sequence>MVHNRFDTWVFKKYYSRCRFHPKSSPPIGRFLFPPKNECT</sequence>
<proteinExistence type="evidence at transcript level"/>
<evidence type="ECO:0000313" key="1">
    <source>
        <dbReference type="EMBL" id="AFK34390.1"/>
    </source>
</evidence>
<organism evidence="1">
    <name type="scientific">Lotus japonicus</name>
    <name type="common">Lotus corniculatus var. japonicus</name>
    <dbReference type="NCBI Taxonomy" id="34305"/>
    <lineage>
        <taxon>Eukaryota</taxon>
        <taxon>Viridiplantae</taxon>
        <taxon>Streptophyta</taxon>
        <taxon>Embryophyta</taxon>
        <taxon>Tracheophyta</taxon>
        <taxon>Spermatophyta</taxon>
        <taxon>Magnoliopsida</taxon>
        <taxon>eudicotyledons</taxon>
        <taxon>Gunneridae</taxon>
        <taxon>Pentapetalae</taxon>
        <taxon>rosids</taxon>
        <taxon>fabids</taxon>
        <taxon>Fabales</taxon>
        <taxon>Fabaceae</taxon>
        <taxon>Papilionoideae</taxon>
        <taxon>50 kb inversion clade</taxon>
        <taxon>NPAAA clade</taxon>
        <taxon>Hologalegina</taxon>
        <taxon>robinioid clade</taxon>
        <taxon>Loteae</taxon>
        <taxon>Lotus</taxon>
    </lineage>
</organism>
<dbReference type="EMBL" id="BT134595">
    <property type="protein sequence ID" value="AFK34390.1"/>
    <property type="molecule type" value="mRNA"/>
</dbReference>
<dbReference type="AlphaFoldDB" id="I3S298"/>
<reference evidence="1" key="1">
    <citation type="submission" date="2012-05" db="EMBL/GenBank/DDBJ databases">
        <authorList>
            <person name="Krishnakumar V."/>
            <person name="Cheung F."/>
            <person name="Xiao Y."/>
            <person name="Chan A."/>
            <person name="Moskal W.A."/>
            <person name="Town C.D."/>
        </authorList>
    </citation>
    <scope>NUCLEOTIDE SEQUENCE</scope>
</reference>
<accession>I3S298</accession>
<name>I3S298_LOTJA</name>
<protein>
    <submittedName>
        <fullName evidence="1">Uncharacterized protein</fullName>
    </submittedName>
</protein>